<feature type="coiled-coil region" evidence="5">
    <location>
        <begin position="753"/>
        <end position="958"/>
    </location>
</feature>
<feature type="region of interest" description="Disordered" evidence="6">
    <location>
        <begin position="1119"/>
        <end position="1143"/>
    </location>
</feature>
<organism evidence="7 8">
    <name type="scientific">Drosophila virilis</name>
    <name type="common">Fruit fly</name>
    <dbReference type="NCBI Taxonomy" id="7244"/>
    <lineage>
        <taxon>Eukaryota</taxon>
        <taxon>Metazoa</taxon>
        <taxon>Ecdysozoa</taxon>
        <taxon>Arthropoda</taxon>
        <taxon>Hexapoda</taxon>
        <taxon>Insecta</taxon>
        <taxon>Pterygota</taxon>
        <taxon>Neoptera</taxon>
        <taxon>Endopterygota</taxon>
        <taxon>Diptera</taxon>
        <taxon>Brachycera</taxon>
        <taxon>Muscomorpha</taxon>
        <taxon>Ephydroidea</taxon>
        <taxon>Drosophilidae</taxon>
        <taxon>Drosophila</taxon>
    </lineage>
</organism>
<dbReference type="PANTHER" id="PTHR18902">
    <property type="entry name" value="NUCLEAR MITOTIC APPARATUS PROTEIN 1-RELATED"/>
    <property type="match status" value="1"/>
</dbReference>
<dbReference type="GO" id="GO:0005794">
    <property type="term" value="C:Golgi apparatus"/>
    <property type="evidence" value="ECO:0007669"/>
    <property type="project" value="TreeGrafter"/>
</dbReference>
<feature type="compositionally biased region" description="Basic and acidic residues" evidence="6">
    <location>
        <begin position="1119"/>
        <end position="1131"/>
    </location>
</feature>
<feature type="coiled-coil region" evidence="5">
    <location>
        <begin position="339"/>
        <end position="380"/>
    </location>
</feature>
<evidence type="ECO:0000256" key="2">
    <source>
        <dbReference type="ARBA" id="ARBA00022490"/>
    </source>
</evidence>
<evidence type="ECO:0000256" key="4">
    <source>
        <dbReference type="ARBA" id="ARBA00023054"/>
    </source>
</evidence>
<keyword evidence="4 5" id="KW-0175">Coiled coil</keyword>
<feature type="compositionally biased region" description="Basic residues" evidence="6">
    <location>
        <begin position="1410"/>
        <end position="1421"/>
    </location>
</feature>
<dbReference type="Proteomes" id="UP000008792">
    <property type="component" value="Unassembled WGS sequence"/>
</dbReference>
<keyword evidence="3" id="KW-0597">Phosphoprotein</keyword>
<comment type="subcellular location">
    <subcellularLocation>
        <location evidence="1">Cytoplasm</location>
    </subcellularLocation>
</comment>
<dbReference type="InParanoid" id="A0A0Q9WME3"/>
<protein>
    <submittedName>
        <fullName evidence="7">Uncharacterized protein, isoform F</fullName>
    </submittedName>
</protein>
<feature type="coiled-coil region" evidence="5">
    <location>
        <begin position="413"/>
        <end position="447"/>
    </location>
</feature>
<evidence type="ECO:0000313" key="7">
    <source>
        <dbReference type="EMBL" id="KRF82046.1"/>
    </source>
</evidence>
<feature type="coiled-coil region" evidence="5">
    <location>
        <begin position="1255"/>
        <end position="1282"/>
    </location>
</feature>
<keyword evidence="8" id="KW-1185">Reference proteome</keyword>
<evidence type="ECO:0000256" key="5">
    <source>
        <dbReference type="SAM" id="Coils"/>
    </source>
</evidence>
<dbReference type="SMR" id="A0A0Q9WME3"/>
<evidence type="ECO:0000256" key="6">
    <source>
        <dbReference type="SAM" id="MobiDB-lite"/>
    </source>
</evidence>
<feature type="region of interest" description="Disordered" evidence="6">
    <location>
        <begin position="1402"/>
        <end position="1439"/>
    </location>
</feature>
<proteinExistence type="predicted"/>
<dbReference type="STRING" id="7244.A0A0Q9WME3"/>
<dbReference type="EMBL" id="CH940651">
    <property type="protein sequence ID" value="KRF82046.1"/>
    <property type="molecule type" value="Genomic_DNA"/>
</dbReference>
<accession>A0A0Q9WME3</accession>
<feature type="region of interest" description="Disordered" evidence="6">
    <location>
        <begin position="1643"/>
        <end position="1664"/>
    </location>
</feature>
<evidence type="ECO:0000313" key="8">
    <source>
        <dbReference type="Proteomes" id="UP000008792"/>
    </source>
</evidence>
<dbReference type="OrthoDB" id="2436455at2759"/>
<sequence>MEIRVWKTILLQWVEKCNFIENITSLENSDIEAFFAFYAQYAQVKLPASPSSVTIPLELLQTFLRDNYPNFEPRLELDGHIVAADYIYVYTLLMHYTCVQSPSEYFQNICTNLPYNIQQYIAEFFQQTIKKPQMTRDHLHETIVSIPLSVQNKCNGNNSMIDSNTMDSASLDADASASTNPVTPKPVKRELINLPGVSQMPAPPTPKTELLEQCTRELLGLRAQLETERYEKAVLEEQILENEHLIDSLTKENLMKKKQLTKFTATLQDENDNENTYMHSYVPNEFENLKKQLLKKLSNKDTVLAKKNEEMHELICKHGKLASKLKISEEQVLFCIDRINDLELKLEKMAQLLTDKEDKIACLQRDKLELQQCLQETRAELHNGREVLNASLDFLETSQSADSMNTTPENLACSVIDKQLREKEEENDELRKLLTAIVEEKSNLLRKLLNIMIPFQMEMPSVPDVSQLACLNEPNVDQLSVRYEQELQRVRELQVQYYTLKQQNMQYEEYIQEQIKKKAEKFDRVLEETQLSLLSSIDKLQKRDKEIGDFANIYQELEKKDEQLAQMGCELIQRCSQTRILEEQIDGEREYSFSLQPNINSQQVIIHSQNDQLFEQRQHLSDIKEQLQYLIDMVGANFNQNTTSSATTENRLVYMKNMLICLLTRICNQDKHKKPENLLNQHCRLQTSRYQMNVSIQNLPKQQHNAANKNQLQLEQELKTITEKAKLQSIDQTQLIQQLEDERLELCSQKLEKAHVEQELMASNKKQKQLEQKIIEQTELLQKGESTTQSHQDQIILQRQQLDKQQRELNALQYKLELAEQQVKTAEAQLQKQESLLIHINKLQDAIKEAQHANLSLKQEQIQQTEHTRIVENDFNAIQYTLEKREEELEKNKVQLDSSTKRLEKVAIKLGEHQALLSKAQREINQFKLAQKEQAELIKALQHDKESLLLELQKNKERVNHSEKTQTSLAYKRDFAEAAQIATYGRTIKPERDCKETNSTIIQDLQQQVNDIEKEKVSLILEVGGLNSEIVQHQKRIADLSAQLQQANESIDAMRSSTQARENNACNAQELELIRRTYKEQLTTVEAQLAEALQELDRTRLLYESIQYQPNYKIKQPKLESKKLNIPRDEPENSNDTVSDSHRSQDKLIETLESYNSIQPQMQEMQEQLEQHRAKAHQREIDCQILQAKYRETKEEINHCEQKLKDQRLEMEGKLEKMKTKMRALYTAEVTRIKEKQERDAATNKLKMEKFSVQSAKYEEHTQKLSNQIVRLNEKILEQQKQLTIFSTKLRHRQEADQATTAFAASDEWQPFKRPRVPPTDLGSNLTMEDEEGEVFNNTYLTDLKLGSVPNMMAKELHHRNSLQPPHLKSAYAAQYNLDAHDDDLKNGPLSLDDSMSALLSTTEGNGVGMRKKSMGTHYKRPGPPTPSKNGGRLSFGSMEPPREILRETSDNNGFAKTPARFKIFASRFSIGSSGIGGGVHCLPSVEQRRRRQHKKNLFTGMHRRIPVMRPAKYFFPATPRRSCSNFNHQPVIAQWDAALKVLEHQPPGKIQHFSNTALLAMNSGKDSKPEICRSQLVTTTSSTISLASVSQILLSGCKRTDTARSSFCLHGTTRELEHNRMLQRSNIKQKRERCFDEWRHLSDSQSKEKEAKDGNAPYCAGKN</sequence>
<feature type="coiled-coil region" evidence="5">
    <location>
        <begin position="995"/>
        <end position="1102"/>
    </location>
</feature>
<gene>
    <name evidence="7" type="primary">Dvir\GJ19063</name>
    <name evidence="7" type="ORF">Dvir_GJ19063</name>
</gene>
<dbReference type="PANTHER" id="PTHR18902:SF25">
    <property type="entry name" value="GRIP AND COILED-COIL DOMAIN-CONTAINING PROTEIN 2"/>
    <property type="match status" value="1"/>
</dbReference>
<evidence type="ECO:0000256" key="1">
    <source>
        <dbReference type="ARBA" id="ARBA00004496"/>
    </source>
</evidence>
<keyword evidence="2" id="KW-0963">Cytoplasm</keyword>
<evidence type="ECO:0000256" key="3">
    <source>
        <dbReference type="ARBA" id="ARBA00022553"/>
    </source>
</evidence>
<feature type="coiled-coil region" evidence="5">
    <location>
        <begin position="1162"/>
        <end position="1221"/>
    </location>
</feature>
<name>A0A0Q9WME3_DROVI</name>
<feature type="compositionally biased region" description="Basic and acidic residues" evidence="6">
    <location>
        <begin position="1643"/>
        <end position="1654"/>
    </location>
</feature>
<reference evidence="7 8" key="1">
    <citation type="journal article" date="2007" name="Nature">
        <title>Evolution of genes and genomes on the Drosophila phylogeny.</title>
        <authorList>
            <consortium name="Drosophila 12 Genomes Consortium"/>
            <person name="Clark A.G."/>
            <person name="Eisen M.B."/>
            <person name="Smith D.R."/>
            <person name="Bergman C.M."/>
            <person name="Oliver B."/>
            <person name="Markow T.A."/>
            <person name="Kaufman T.C."/>
            <person name="Kellis M."/>
            <person name="Gelbart W."/>
            <person name="Iyer V.N."/>
            <person name="Pollard D.A."/>
            <person name="Sackton T.B."/>
            <person name="Larracuente A.M."/>
            <person name="Singh N.D."/>
            <person name="Abad J.P."/>
            <person name="Abt D.N."/>
            <person name="Adryan B."/>
            <person name="Aguade M."/>
            <person name="Akashi H."/>
            <person name="Anderson W.W."/>
            <person name="Aquadro C.F."/>
            <person name="Ardell D.H."/>
            <person name="Arguello R."/>
            <person name="Artieri C.G."/>
            <person name="Barbash D.A."/>
            <person name="Barker D."/>
            <person name="Barsanti P."/>
            <person name="Batterham P."/>
            <person name="Batzoglou S."/>
            <person name="Begun D."/>
            <person name="Bhutkar A."/>
            <person name="Blanco E."/>
            <person name="Bosak S.A."/>
            <person name="Bradley R.K."/>
            <person name="Brand A.D."/>
            <person name="Brent M.R."/>
            <person name="Brooks A.N."/>
            <person name="Brown R.H."/>
            <person name="Butlin R.K."/>
            <person name="Caggese C."/>
            <person name="Calvi B.R."/>
            <person name="Bernardo de Carvalho A."/>
            <person name="Caspi A."/>
            <person name="Castrezana S."/>
            <person name="Celniker S.E."/>
            <person name="Chang J.L."/>
            <person name="Chapple C."/>
            <person name="Chatterji S."/>
            <person name="Chinwalla A."/>
            <person name="Civetta A."/>
            <person name="Clifton S.W."/>
            <person name="Comeron J.M."/>
            <person name="Costello J.C."/>
            <person name="Coyne J.A."/>
            <person name="Daub J."/>
            <person name="David R.G."/>
            <person name="Delcher A.L."/>
            <person name="Delehaunty K."/>
            <person name="Do C.B."/>
            <person name="Ebling H."/>
            <person name="Edwards K."/>
            <person name="Eickbush T."/>
            <person name="Evans J.D."/>
            <person name="Filipski A."/>
            <person name="Findeiss S."/>
            <person name="Freyhult E."/>
            <person name="Fulton L."/>
            <person name="Fulton R."/>
            <person name="Garcia A.C."/>
            <person name="Gardiner A."/>
            <person name="Garfield D.A."/>
            <person name="Garvin B.E."/>
            <person name="Gibson G."/>
            <person name="Gilbert D."/>
            <person name="Gnerre S."/>
            <person name="Godfrey J."/>
            <person name="Good R."/>
            <person name="Gotea V."/>
            <person name="Gravely B."/>
            <person name="Greenberg A.J."/>
            <person name="Griffiths-Jones S."/>
            <person name="Gross S."/>
            <person name="Guigo R."/>
            <person name="Gustafson E.A."/>
            <person name="Haerty W."/>
            <person name="Hahn M.W."/>
            <person name="Halligan D.L."/>
            <person name="Halpern A.L."/>
            <person name="Halter G.M."/>
            <person name="Han M.V."/>
            <person name="Heger A."/>
            <person name="Hillier L."/>
            <person name="Hinrichs A.S."/>
            <person name="Holmes I."/>
            <person name="Hoskins R.A."/>
            <person name="Hubisz M.J."/>
            <person name="Hultmark D."/>
            <person name="Huntley M.A."/>
            <person name="Jaffe D.B."/>
            <person name="Jagadeeshan S."/>
            <person name="Jeck W.R."/>
            <person name="Johnson J."/>
            <person name="Jones C.D."/>
            <person name="Jordan W.C."/>
            <person name="Karpen G.H."/>
            <person name="Kataoka E."/>
            <person name="Keightley P.D."/>
            <person name="Kheradpour P."/>
            <person name="Kirkness E.F."/>
            <person name="Koerich L.B."/>
            <person name="Kristiansen K."/>
            <person name="Kudrna D."/>
            <person name="Kulathinal R.J."/>
            <person name="Kumar S."/>
            <person name="Kwok R."/>
            <person name="Lander E."/>
            <person name="Langley C.H."/>
            <person name="Lapoint R."/>
            <person name="Lazzaro B.P."/>
            <person name="Lee S.J."/>
            <person name="Levesque L."/>
            <person name="Li R."/>
            <person name="Lin C.F."/>
            <person name="Lin M.F."/>
            <person name="Lindblad-Toh K."/>
            <person name="Llopart A."/>
            <person name="Long M."/>
            <person name="Low L."/>
            <person name="Lozovsky E."/>
            <person name="Lu J."/>
            <person name="Luo M."/>
            <person name="Machado C.A."/>
            <person name="Makalowski W."/>
            <person name="Marzo M."/>
            <person name="Matsuda M."/>
            <person name="Matzkin L."/>
            <person name="McAllister B."/>
            <person name="McBride C.S."/>
            <person name="McKernan B."/>
            <person name="McKernan K."/>
            <person name="Mendez-Lago M."/>
            <person name="Minx P."/>
            <person name="Mollenhauer M.U."/>
            <person name="Montooth K."/>
            <person name="Mount S.M."/>
            <person name="Mu X."/>
            <person name="Myers E."/>
            <person name="Negre B."/>
            <person name="Newfeld S."/>
            <person name="Nielsen R."/>
            <person name="Noor M.A."/>
            <person name="O'Grady P."/>
            <person name="Pachter L."/>
            <person name="Papaceit M."/>
            <person name="Parisi M.J."/>
            <person name="Parisi M."/>
            <person name="Parts L."/>
            <person name="Pedersen J.S."/>
            <person name="Pesole G."/>
            <person name="Phillippy A.M."/>
            <person name="Ponting C.P."/>
            <person name="Pop M."/>
            <person name="Porcelli D."/>
            <person name="Powell J.R."/>
            <person name="Prohaska S."/>
            <person name="Pruitt K."/>
            <person name="Puig M."/>
            <person name="Quesneville H."/>
            <person name="Ram K.R."/>
            <person name="Rand D."/>
            <person name="Rasmussen M.D."/>
            <person name="Reed L.K."/>
            <person name="Reenan R."/>
            <person name="Reily A."/>
            <person name="Remington K.A."/>
            <person name="Rieger T.T."/>
            <person name="Ritchie M.G."/>
            <person name="Robin C."/>
            <person name="Rogers Y.H."/>
            <person name="Rohde C."/>
            <person name="Rozas J."/>
            <person name="Rubenfield M.J."/>
            <person name="Ruiz A."/>
            <person name="Russo S."/>
            <person name="Salzberg S.L."/>
            <person name="Sanchez-Gracia A."/>
            <person name="Saranga D.J."/>
            <person name="Sato H."/>
            <person name="Schaeffer S.W."/>
            <person name="Schatz M.C."/>
            <person name="Schlenke T."/>
            <person name="Schwartz R."/>
            <person name="Segarra C."/>
            <person name="Singh R.S."/>
            <person name="Sirot L."/>
            <person name="Sirota M."/>
            <person name="Sisneros N.B."/>
            <person name="Smith C.D."/>
            <person name="Smith T.F."/>
            <person name="Spieth J."/>
            <person name="Stage D.E."/>
            <person name="Stark A."/>
            <person name="Stephan W."/>
            <person name="Strausberg R.L."/>
            <person name="Strempel S."/>
            <person name="Sturgill D."/>
            <person name="Sutton G."/>
            <person name="Sutton G.G."/>
            <person name="Tao W."/>
            <person name="Teichmann S."/>
            <person name="Tobari Y.N."/>
            <person name="Tomimura Y."/>
            <person name="Tsolas J.M."/>
            <person name="Valente V.L."/>
            <person name="Venter E."/>
            <person name="Venter J.C."/>
            <person name="Vicario S."/>
            <person name="Vieira F.G."/>
            <person name="Vilella A.J."/>
            <person name="Villasante A."/>
            <person name="Walenz B."/>
            <person name="Wang J."/>
            <person name="Wasserman M."/>
            <person name="Watts T."/>
            <person name="Wilson D."/>
            <person name="Wilson R.K."/>
            <person name="Wing R.A."/>
            <person name="Wolfner M.F."/>
            <person name="Wong A."/>
            <person name="Wong G.K."/>
            <person name="Wu C.I."/>
            <person name="Wu G."/>
            <person name="Yamamoto D."/>
            <person name="Yang H.P."/>
            <person name="Yang S.P."/>
            <person name="Yorke J.A."/>
            <person name="Yoshida K."/>
            <person name="Zdobnov E."/>
            <person name="Zhang P."/>
            <person name="Zhang Y."/>
            <person name="Zimin A.V."/>
            <person name="Baldwin J."/>
            <person name="Abdouelleil A."/>
            <person name="Abdulkadir J."/>
            <person name="Abebe A."/>
            <person name="Abera B."/>
            <person name="Abreu J."/>
            <person name="Acer S.C."/>
            <person name="Aftuck L."/>
            <person name="Alexander A."/>
            <person name="An P."/>
            <person name="Anderson E."/>
            <person name="Anderson S."/>
            <person name="Arachi H."/>
            <person name="Azer M."/>
            <person name="Bachantsang P."/>
            <person name="Barry A."/>
            <person name="Bayul T."/>
            <person name="Berlin A."/>
            <person name="Bessette D."/>
            <person name="Bloom T."/>
            <person name="Blye J."/>
            <person name="Boguslavskiy L."/>
            <person name="Bonnet C."/>
            <person name="Boukhgalter B."/>
            <person name="Bourzgui I."/>
            <person name="Brown A."/>
            <person name="Cahill P."/>
            <person name="Channer S."/>
            <person name="Cheshatsang Y."/>
            <person name="Chuda L."/>
            <person name="Citroen M."/>
            <person name="Collymore A."/>
            <person name="Cooke P."/>
            <person name="Costello M."/>
            <person name="D'Aco K."/>
            <person name="Daza R."/>
            <person name="De Haan G."/>
            <person name="DeGray S."/>
            <person name="DeMaso C."/>
            <person name="Dhargay N."/>
            <person name="Dooley K."/>
            <person name="Dooley E."/>
            <person name="Doricent M."/>
            <person name="Dorje P."/>
            <person name="Dorjee K."/>
            <person name="Dupes A."/>
            <person name="Elong R."/>
            <person name="Falk J."/>
            <person name="Farina A."/>
            <person name="Faro S."/>
            <person name="Ferguson D."/>
            <person name="Fisher S."/>
            <person name="Foley C.D."/>
            <person name="Franke A."/>
            <person name="Friedrich D."/>
            <person name="Gadbois L."/>
            <person name="Gearin G."/>
            <person name="Gearin C.R."/>
            <person name="Giannoukos G."/>
            <person name="Goode T."/>
            <person name="Graham J."/>
            <person name="Grandbois E."/>
            <person name="Grewal S."/>
            <person name="Gyaltsen K."/>
            <person name="Hafez N."/>
            <person name="Hagos B."/>
            <person name="Hall J."/>
            <person name="Henson C."/>
            <person name="Hollinger A."/>
            <person name="Honan T."/>
            <person name="Huard M.D."/>
            <person name="Hughes L."/>
            <person name="Hurhula B."/>
            <person name="Husby M.E."/>
            <person name="Kamat A."/>
            <person name="Kanga B."/>
            <person name="Kashin S."/>
            <person name="Khazanovich D."/>
            <person name="Kisner P."/>
            <person name="Lance K."/>
            <person name="Lara M."/>
            <person name="Lee W."/>
            <person name="Lennon N."/>
            <person name="Letendre F."/>
            <person name="LeVine R."/>
            <person name="Lipovsky A."/>
            <person name="Liu X."/>
            <person name="Liu J."/>
            <person name="Liu S."/>
            <person name="Lokyitsang T."/>
            <person name="Lokyitsang Y."/>
            <person name="Lubonja R."/>
            <person name="Lui A."/>
            <person name="MacDonald P."/>
            <person name="Magnisalis V."/>
            <person name="Maru K."/>
            <person name="Matthews C."/>
            <person name="McCusker W."/>
            <person name="McDonough S."/>
            <person name="Mehta T."/>
            <person name="Meldrim J."/>
            <person name="Meneus L."/>
            <person name="Mihai O."/>
            <person name="Mihalev A."/>
            <person name="Mihova T."/>
            <person name="Mittelman R."/>
            <person name="Mlenga V."/>
            <person name="Montmayeur A."/>
            <person name="Mulrain L."/>
            <person name="Navidi A."/>
            <person name="Naylor J."/>
            <person name="Negash T."/>
            <person name="Nguyen T."/>
            <person name="Nguyen N."/>
            <person name="Nicol R."/>
            <person name="Norbu C."/>
            <person name="Norbu N."/>
            <person name="Novod N."/>
            <person name="O'Neill B."/>
            <person name="Osman S."/>
            <person name="Markiewicz E."/>
            <person name="Oyono O.L."/>
            <person name="Patti C."/>
            <person name="Phunkhang P."/>
            <person name="Pierre F."/>
            <person name="Priest M."/>
            <person name="Raghuraman S."/>
            <person name="Rege F."/>
            <person name="Reyes R."/>
            <person name="Rise C."/>
            <person name="Rogov P."/>
            <person name="Ross K."/>
            <person name="Ryan E."/>
            <person name="Settipalli S."/>
            <person name="Shea T."/>
            <person name="Sherpa N."/>
            <person name="Shi L."/>
            <person name="Shih D."/>
            <person name="Sparrow T."/>
            <person name="Spaulding J."/>
            <person name="Stalker J."/>
            <person name="Stange-Thomann N."/>
            <person name="Stavropoulos S."/>
            <person name="Stone C."/>
            <person name="Strader C."/>
            <person name="Tesfaye S."/>
            <person name="Thomson T."/>
            <person name="Thoulutsang Y."/>
            <person name="Thoulutsang D."/>
            <person name="Topham K."/>
            <person name="Topping I."/>
            <person name="Tsamla T."/>
            <person name="Vassiliev H."/>
            <person name="Vo A."/>
            <person name="Wangchuk T."/>
            <person name="Wangdi T."/>
            <person name="Weiand M."/>
            <person name="Wilkinson J."/>
            <person name="Wilson A."/>
            <person name="Yadav S."/>
            <person name="Young G."/>
            <person name="Yu Q."/>
            <person name="Zembek L."/>
            <person name="Zhong D."/>
            <person name="Zimmer A."/>
            <person name="Zwirko Z."/>
            <person name="Jaffe D.B."/>
            <person name="Alvarez P."/>
            <person name="Brockman W."/>
            <person name="Butler J."/>
            <person name="Chin C."/>
            <person name="Gnerre S."/>
            <person name="Grabherr M."/>
            <person name="Kleber M."/>
            <person name="Mauceli E."/>
            <person name="MacCallum I."/>
        </authorList>
    </citation>
    <scope>NUCLEOTIDE SEQUENCE [LARGE SCALE GENOMIC DNA]</scope>
    <source>
        <strain evidence="8">Tucson 15010-1051.87</strain>
    </source>
</reference>
<dbReference type="InterPro" id="IPR051841">
    <property type="entry name" value="MT-Golgi_org_protein"/>
</dbReference>